<evidence type="ECO:0000313" key="4">
    <source>
        <dbReference type="Proteomes" id="UP000198727"/>
    </source>
</evidence>
<dbReference type="STRING" id="587909.SAMN05421810_102330"/>
<evidence type="ECO:0000313" key="3">
    <source>
        <dbReference type="EMBL" id="SFP34965.1"/>
    </source>
</evidence>
<dbReference type="AlphaFoldDB" id="A0A1I5PLP9"/>
<protein>
    <submittedName>
        <fullName evidence="3">Uncharacterized protein</fullName>
    </submittedName>
</protein>
<sequence>MIVKLVVSADRVRVSRKAQEARMAEVISDAQVVAVLRPFVRATGPLLDALREAEPLGLRSTRRRRAGQRDAESGGVQDGDGAAELAAVPRARRWWLVRRLRAVRVPGTQAWTRMTPDQRTRWWVNRVGRFTSLLTAVPGLGGVLADRLPIQDAVGAASQGLLLCAIAGEYGVVDTGDRVRLLAWVLFQRDVDPALAAGRAAEHDRAAEDAETAQLTEEVAEAERRHGKLTLKAAARTLWRLGRSLLAFPGELEKRPRGRFYHRLFGMLPVVGMLADYLGERSALKRLARRACRWLERRGALSGPAS</sequence>
<evidence type="ECO:0000256" key="2">
    <source>
        <dbReference type="SAM" id="MobiDB-lite"/>
    </source>
</evidence>
<dbReference type="EMBL" id="FOWW01000002">
    <property type="protein sequence ID" value="SFP34965.1"/>
    <property type="molecule type" value="Genomic_DNA"/>
</dbReference>
<feature type="coiled-coil region" evidence="1">
    <location>
        <begin position="205"/>
        <end position="232"/>
    </location>
</feature>
<evidence type="ECO:0000256" key="1">
    <source>
        <dbReference type="SAM" id="Coils"/>
    </source>
</evidence>
<reference evidence="4" key="1">
    <citation type="submission" date="2016-10" db="EMBL/GenBank/DDBJ databases">
        <authorList>
            <person name="Varghese N."/>
            <person name="Submissions S."/>
        </authorList>
    </citation>
    <scope>NUCLEOTIDE SEQUENCE [LARGE SCALE GENOMIC DNA]</scope>
    <source>
        <strain evidence="4">CGMCC 4.5579</strain>
    </source>
</reference>
<proteinExistence type="predicted"/>
<name>A0A1I5PLP9_9PSEU</name>
<keyword evidence="4" id="KW-1185">Reference proteome</keyword>
<gene>
    <name evidence="3" type="ORF">SAMN05421810_102330</name>
</gene>
<dbReference type="Proteomes" id="UP000198727">
    <property type="component" value="Unassembled WGS sequence"/>
</dbReference>
<feature type="region of interest" description="Disordered" evidence="2">
    <location>
        <begin position="59"/>
        <end position="80"/>
    </location>
</feature>
<accession>A0A1I5PLP9</accession>
<keyword evidence="1" id="KW-0175">Coiled coil</keyword>
<organism evidence="3 4">
    <name type="scientific">Amycolatopsis arida</name>
    <dbReference type="NCBI Taxonomy" id="587909"/>
    <lineage>
        <taxon>Bacteria</taxon>
        <taxon>Bacillati</taxon>
        <taxon>Actinomycetota</taxon>
        <taxon>Actinomycetes</taxon>
        <taxon>Pseudonocardiales</taxon>
        <taxon>Pseudonocardiaceae</taxon>
        <taxon>Amycolatopsis</taxon>
    </lineage>
</organism>